<proteinExistence type="predicted"/>
<reference evidence="1" key="1">
    <citation type="submission" date="2021-02" db="EMBL/GenBank/DDBJ databases">
        <authorList>
            <consortium name="DOE Joint Genome Institute"/>
            <person name="Ahrendt S."/>
            <person name="Looney B.P."/>
            <person name="Miyauchi S."/>
            <person name="Morin E."/>
            <person name="Drula E."/>
            <person name="Courty P.E."/>
            <person name="Chicoki N."/>
            <person name="Fauchery L."/>
            <person name="Kohler A."/>
            <person name="Kuo A."/>
            <person name="Labutti K."/>
            <person name="Pangilinan J."/>
            <person name="Lipzen A."/>
            <person name="Riley R."/>
            <person name="Andreopoulos W."/>
            <person name="He G."/>
            <person name="Johnson J."/>
            <person name="Barry K.W."/>
            <person name="Grigoriev I.V."/>
            <person name="Nagy L."/>
            <person name="Hibbett D."/>
            <person name="Henrissat B."/>
            <person name="Matheny P.B."/>
            <person name="Labbe J."/>
            <person name="Martin F."/>
        </authorList>
    </citation>
    <scope>NUCLEOTIDE SEQUENCE</scope>
    <source>
        <strain evidence="1">FP105234-sp</strain>
    </source>
</reference>
<reference evidence="1" key="2">
    <citation type="journal article" date="2022" name="New Phytol.">
        <title>Evolutionary transition to the ectomycorrhizal habit in the genomes of a hyperdiverse lineage of mushroom-forming fungi.</title>
        <authorList>
            <person name="Looney B."/>
            <person name="Miyauchi S."/>
            <person name="Morin E."/>
            <person name="Drula E."/>
            <person name="Courty P.E."/>
            <person name="Kohler A."/>
            <person name="Kuo A."/>
            <person name="LaButti K."/>
            <person name="Pangilinan J."/>
            <person name="Lipzen A."/>
            <person name="Riley R."/>
            <person name="Andreopoulos W."/>
            <person name="He G."/>
            <person name="Johnson J."/>
            <person name="Nolan M."/>
            <person name="Tritt A."/>
            <person name="Barry K.W."/>
            <person name="Grigoriev I.V."/>
            <person name="Nagy L.G."/>
            <person name="Hibbett D."/>
            <person name="Henrissat B."/>
            <person name="Matheny P.B."/>
            <person name="Labbe J."/>
            <person name="Martin F.M."/>
        </authorList>
    </citation>
    <scope>NUCLEOTIDE SEQUENCE</scope>
    <source>
        <strain evidence="1">FP105234-sp</strain>
    </source>
</reference>
<protein>
    <submittedName>
        <fullName evidence="1">Kinase-like protein</fullName>
    </submittedName>
</protein>
<dbReference type="EMBL" id="MU275924">
    <property type="protein sequence ID" value="KAI0046503.1"/>
    <property type="molecule type" value="Genomic_DNA"/>
</dbReference>
<name>A0ACB8RQY4_9AGAM</name>
<sequence length="414" mass="45795">MGRYQFVEILGFGTFGVVYRAKDIVSIKDTQYAVKVLSRQQDDSPAASAQQQEWIINEMLGDHPNILHLYQVFFTPQSVFLIFDFCEGGDLLGAIVNRTFLWNDIAAKRACLQLVEATRYCHKKGVAHRDIKPENILVSGDSSELYLADFGLATTEKVCLRGQVGSRPFMSPECFGMSGVLSYDTRMCDVWSLGIVLVNMVYGIGLWHEPSNHDFHWCSFKNDPNYLIKSLPISKEANTLIKRMLTIDPEERITLPEVREELKKLKSFYLSADDVSVREISSVPAPARAPLKVVVEDFDPYAGAILRSVDAKDASFLAPTPTYPGPVPIPAVPELSHATLISTSATPSDILVTPETRPVPDSAAVAIAQSLSDLHSGDVAPVVEAKKNDSAVRKKFRDREAAFRNAVQKLAAYA</sequence>
<evidence type="ECO:0000313" key="2">
    <source>
        <dbReference type="Proteomes" id="UP000814033"/>
    </source>
</evidence>
<accession>A0ACB8RQY4</accession>
<keyword evidence="2" id="KW-1185">Reference proteome</keyword>
<dbReference type="Proteomes" id="UP000814033">
    <property type="component" value="Unassembled WGS sequence"/>
</dbReference>
<comment type="caution">
    <text evidence="1">The sequence shown here is derived from an EMBL/GenBank/DDBJ whole genome shotgun (WGS) entry which is preliminary data.</text>
</comment>
<gene>
    <name evidence="1" type="ORF">FA95DRAFT_1493945</name>
</gene>
<evidence type="ECO:0000313" key="1">
    <source>
        <dbReference type="EMBL" id="KAI0046503.1"/>
    </source>
</evidence>
<organism evidence="1 2">
    <name type="scientific">Auriscalpium vulgare</name>
    <dbReference type="NCBI Taxonomy" id="40419"/>
    <lineage>
        <taxon>Eukaryota</taxon>
        <taxon>Fungi</taxon>
        <taxon>Dikarya</taxon>
        <taxon>Basidiomycota</taxon>
        <taxon>Agaricomycotina</taxon>
        <taxon>Agaricomycetes</taxon>
        <taxon>Russulales</taxon>
        <taxon>Auriscalpiaceae</taxon>
        <taxon>Auriscalpium</taxon>
    </lineage>
</organism>